<feature type="domain" description="ABC transporter" evidence="9">
    <location>
        <begin position="228"/>
        <end position="458"/>
    </location>
</feature>
<gene>
    <name evidence="10" type="ORF">WH47_05794</name>
</gene>
<keyword evidence="10" id="KW-0067">ATP-binding</keyword>
<evidence type="ECO:0000256" key="3">
    <source>
        <dbReference type="ARBA" id="ARBA00022448"/>
    </source>
</evidence>
<dbReference type="STRING" id="597456.A0A0L7QT47"/>
<evidence type="ECO:0000259" key="9">
    <source>
        <dbReference type="PROSITE" id="PS50893"/>
    </source>
</evidence>
<protein>
    <submittedName>
        <fullName evidence="10">ATP-binding cassette sub-family G member 8</fullName>
    </submittedName>
</protein>
<dbReference type="InterPro" id="IPR003439">
    <property type="entry name" value="ABC_transporter-like_ATP-bd"/>
</dbReference>
<keyword evidence="4 8" id="KW-0812">Transmembrane</keyword>
<feature type="transmembrane region" description="Helical" evidence="8">
    <location>
        <begin position="616"/>
        <end position="638"/>
    </location>
</feature>
<dbReference type="PROSITE" id="PS50893">
    <property type="entry name" value="ABC_TRANSPORTER_2"/>
    <property type="match status" value="1"/>
</dbReference>
<keyword evidence="6 8" id="KW-0472">Membrane</keyword>
<evidence type="ECO:0000256" key="5">
    <source>
        <dbReference type="ARBA" id="ARBA00022989"/>
    </source>
</evidence>
<dbReference type="Gene3D" id="3.40.50.300">
    <property type="entry name" value="P-loop containing nucleotide triphosphate hydrolases"/>
    <property type="match status" value="1"/>
</dbReference>
<feature type="compositionally biased region" description="Polar residues" evidence="7">
    <location>
        <begin position="126"/>
        <end position="136"/>
    </location>
</feature>
<evidence type="ECO:0000256" key="8">
    <source>
        <dbReference type="SAM" id="Phobius"/>
    </source>
</evidence>
<dbReference type="PANTHER" id="PTHR48041:SF89">
    <property type="entry name" value="FI03229P"/>
    <property type="match status" value="1"/>
</dbReference>
<evidence type="ECO:0000256" key="6">
    <source>
        <dbReference type="ARBA" id="ARBA00023136"/>
    </source>
</evidence>
<evidence type="ECO:0000256" key="2">
    <source>
        <dbReference type="ARBA" id="ARBA00005814"/>
    </source>
</evidence>
<evidence type="ECO:0000313" key="10">
    <source>
        <dbReference type="EMBL" id="KOC61646.1"/>
    </source>
</evidence>
<dbReference type="GO" id="GO:0005886">
    <property type="term" value="C:plasma membrane"/>
    <property type="evidence" value="ECO:0007669"/>
    <property type="project" value="TreeGrafter"/>
</dbReference>
<dbReference type="Pfam" id="PF00005">
    <property type="entry name" value="ABC_tran"/>
    <property type="match status" value="1"/>
</dbReference>
<feature type="transmembrane region" description="Helical" evidence="8">
    <location>
        <begin position="785"/>
        <end position="805"/>
    </location>
</feature>
<dbReference type="SUPFAM" id="SSF52540">
    <property type="entry name" value="P-loop containing nucleoside triphosphate hydrolases"/>
    <property type="match status" value="1"/>
</dbReference>
<keyword evidence="5 8" id="KW-1133">Transmembrane helix</keyword>
<evidence type="ECO:0000256" key="1">
    <source>
        <dbReference type="ARBA" id="ARBA00004141"/>
    </source>
</evidence>
<feature type="transmembrane region" description="Helical" evidence="8">
    <location>
        <begin position="576"/>
        <end position="595"/>
    </location>
</feature>
<comment type="subcellular location">
    <subcellularLocation>
        <location evidence="1">Membrane</location>
        <topology evidence="1">Multi-pass membrane protein</topology>
    </subcellularLocation>
</comment>
<dbReference type="InterPro" id="IPR027417">
    <property type="entry name" value="P-loop_NTPase"/>
</dbReference>
<proteinExistence type="inferred from homology"/>
<comment type="similarity">
    <text evidence="2">Belongs to the ABC transporter superfamily. ABCG family. Eye pigment precursor importer (TC 3.A.1.204) subfamily.</text>
</comment>
<dbReference type="Proteomes" id="UP000053825">
    <property type="component" value="Unassembled WGS sequence"/>
</dbReference>
<accession>A0A0L7QT47</accession>
<dbReference type="InterPro" id="IPR013525">
    <property type="entry name" value="ABC2_TM"/>
</dbReference>
<dbReference type="AlphaFoldDB" id="A0A0L7QT47"/>
<keyword evidence="3" id="KW-0813">Transport</keyword>
<dbReference type="Pfam" id="PF01061">
    <property type="entry name" value="ABC2_membrane"/>
    <property type="match status" value="1"/>
</dbReference>
<evidence type="ECO:0000313" key="11">
    <source>
        <dbReference type="Proteomes" id="UP000053825"/>
    </source>
</evidence>
<reference evidence="10 11" key="1">
    <citation type="submission" date="2015-07" db="EMBL/GenBank/DDBJ databases">
        <title>The genome of Habropoda laboriosa.</title>
        <authorList>
            <person name="Pan H."/>
            <person name="Kapheim K."/>
        </authorList>
    </citation>
    <scope>NUCLEOTIDE SEQUENCE [LARGE SCALE GENOMIC DNA]</scope>
    <source>
        <strain evidence="10">0110345459</strain>
    </source>
</reference>
<sequence>MGSEAWELERRYSVPGALDTRGLEPPASEDLHAWSIYRQNLNSDFTDSALGSAEKSPLPYGNFQLRDSTVQSILRHPRYGPKSPLASNSYTYLKFGLPRVLPPSSRNRDGSSGYDSSEEGRRVSHAGTSAHGTSAMRSARSDPDFRHVHAVPREHAHSQLTVSRENPRLRSASEANLLQGGIRTNRRHSIAPIDPGYGVHEPRGHGILGPENYTLPLRPVPCLQHPHLQLRGVEASGSNGLPLLRGVTLEAGATEVLAIMATTEREGKQIVETIAGRKRIKRGDILLNGRSVSFRSLRSRVAYLPTESNLSPGLTAQQTLSFYMLLRGGSNTSKLEAEAILQELGLEATKHCLVNSLTTSEARRLALACRLLQDSHILALDRPTHGLDIFDAFFLVEYLRQWASRGQRLVVLTLHPPTYEILTMVSKVALTSGGRIMYSGPRRDMLPYFALAEFPCPPFKNPSDYYLDLVTLDDLSAEAMLESSQRIDHLAELARTRLPALCDPGPPGALPPSISNPNIFTQIYALLLRTLIYSQPWTLTRLLRKIVISATLSILLGAIFWDVAGDSNLHLRDRVGFHYASLGIFFWPLTLMAICEVADCRPNVEREIKDGLYGRFVYILIELLCGVFSWCIIYLIYLAPGYAMSGLHLVPDENLTSLWNYLAIGSLYLILQHLICILFAHTCKWTYLASLFAGIVIGEMTLAGGVSLHLENLPGWYQKISPMQWSLSLLLPPLHQTEVMNKLTNCKPKQIQRQDIIVQAACEPPDGALALYEIALDKFNVRGELWLGIGIAIVSVLIMLVFLCIRYTTLKRLRSAPNKP</sequence>
<name>A0A0L7QT47_9HYME</name>
<dbReference type="InterPro" id="IPR050352">
    <property type="entry name" value="ABCG_transporters"/>
</dbReference>
<dbReference type="GO" id="GO:0140359">
    <property type="term" value="F:ABC-type transporter activity"/>
    <property type="evidence" value="ECO:0007669"/>
    <property type="project" value="InterPro"/>
</dbReference>
<dbReference type="EMBL" id="KQ414756">
    <property type="protein sequence ID" value="KOC61646.1"/>
    <property type="molecule type" value="Genomic_DNA"/>
</dbReference>
<keyword evidence="11" id="KW-1185">Reference proteome</keyword>
<dbReference type="PANTHER" id="PTHR48041">
    <property type="entry name" value="ABC TRANSPORTER G FAMILY MEMBER 28"/>
    <property type="match status" value="1"/>
</dbReference>
<feature type="transmembrane region" description="Helical" evidence="8">
    <location>
        <begin position="519"/>
        <end position="539"/>
    </location>
</feature>
<feature type="transmembrane region" description="Helical" evidence="8">
    <location>
        <begin position="546"/>
        <end position="564"/>
    </location>
</feature>
<evidence type="ECO:0000256" key="4">
    <source>
        <dbReference type="ARBA" id="ARBA00022692"/>
    </source>
</evidence>
<keyword evidence="10" id="KW-0547">Nucleotide-binding</keyword>
<dbReference type="GO" id="GO:0005524">
    <property type="term" value="F:ATP binding"/>
    <property type="evidence" value="ECO:0007669"/>
    <property type="project" value="UniProtKB-KW"/>
</dbReference>
<dbReference type="OrthoDB" id="66620at2759"/>
<feature type="transmembrane region" description="Helical" evidence="8">
    <location>
        <begin position="687"/>
        <end position="710"/>
    </location>
</feature>
<organism evidence="10 11">
    <name type="scientific">Habropoda laboriosa</name>
    <dbReference type="NCBI Taxonomy" id="597456"/>
    <lineage>
        <taxon>Eukaryota</taxon>
        <taxon>Metazoa</taxon>
        <taxon>Ecdysozoa</taxon>
        <taxon>Arthropoda</taxon>
        <taxon>Hexapoda</taxon>
        <taxon>Insecta</taxon>
        <taxon>Pterygota</taxon>
        <taxon>Neoptera</taxon>
        <taxon>Endopterygota</taxon>
        <taxon>Hymenoptera</taxon>
        <taxon>Apocrita</taxon>
        <taxon>Aculeata</taxon>
        <taxon>Apoidea</taxon>
        <taxon>Anthophila</taxon>
        <taxon>Apidae</taxon>
        <taxon>Habropoda</taxon>
    </lineage>
</organism>
<feature type="transmembrane region" description="Helical" evidence="8">
    <location>
        <begin position="658"/>
        <end position="680"/>
    </location>
</feature>
<dbReference type="GO" id="GO:0016887">
    <property type="term" value="F:ATP hydrolysis activity"/>
    <property type="evidence" value="ECO:0007669"/>
    <property type="project" value="InterPro"/>
</dbReference>
<evidence type="ECO:0000256" key="7">
    <source>
        <dbReference type="SAM" id="MobiDB-lite"/>
    </source>
</evidence>
<feature type="region of interest" description="Disordered" evidence="7">
    <location>
        <begin position="101"/>
        <end position="142"/>
    </location>
</feature>